<reference evidence="1 2" key="1">
    <citation type="submission" date="2017-08" db="EMBL/GenBank/DDBJ databases">
        <title>Infants hospitalized years apart are colonized by the same room-sourced microbial strains.</title>
        <authorList>
            <person name="Brooks B."/>
            <person name="Olm M.R."/>
            <person name="Firek B.A."/>
            <person name="Baker R."/>
            <person name="Thomas B.C."/>
            <person name="Morowitz M.J."/>
            <person name="Banfield J.F."/>
        </authorList>
    </citation>
    <scope>NUCLEOTIDE SEQUENCE [LARGE SCALE GENOMIC DNA]</scope>
    <source>
        <strain evidence="1">S2_003_000_R2_11</strain>
    </source>
</reference>
<accession>A0A2W5UF56</accession>
<protein>
    <submittedName>
        <fullName evidence="1">Uncharacterized protein</fullName>
    </submittedName>
</protein>
<dbReference type="EMBL" id="QFQS01000003">
    <property type="protein sequence ID" value="PZQ96630.1"/>
    <property type="molecule type" value="Genomic_DNA"/>
</dbReference>
<name>A0A2W5UF56_CERSP</name>
<dbReference type="AlphaFoldDB" id="A0A2W5UF56"/>
<dbReference type="Proteomes" id="UP000248975">
    <property type="component" value="Unassembled WGS sequence"/>
</dbReference>
<proteinExistence type="predicted"/>
<comment type="caution">
    <text evidence="1">The sequence shown here is derived from an EMBL/GenBank/DDBJ whole genome shotgun (WGS) entry which is preliminary data.</text>
</comment>
<evidence type="ECO:0000313" key="2">
    <source>
        <dbReference type="Proteomes" id="UP000248975"/>
    </source>
</evidence>
<evidence type="ECO:0000313" key="1">
    <source>
        <dbReference type="EMBL" id="PZQ96630.1"/>
    </source>
</evidence>
<sequence length="154" mass="16988">MQATAENPAPPHRAALFVLWWAAMIAAISLPVSAYGEELVLTAEGTWGRSDLSPLGCSINPHVITFDKANRRMVFKWAKPVATDLGPQDVIYYGIVGSGGQGPVKDLLVLGRESDKRLFVMDFSDARNAYRWGTPETELEQFSDEFVRCDVVIS</sequence>
<organism evidence="1 2">
    <name type="scientific">Cereibacter sphaeroides</name>
    <name type="common">Rhodobacter sphaeroides</name>
    <dbReference type="NCBI Taxonomy" id="1063"/>
    <lineage>
        <taxon>Bacteria</taxon>
        <taxon>Pseudomonadati</taxon>
        <taxon>Pseudomonadota</taxon>
        <taxon>Alphaproteobacteria</taxon>
        <taxon>Rhodobacterales</taxon>
        <taxon>Paracoccaceae</taxon>
        <taxon>Cereibacter</taxon>
    </lineage>
</organism>
<gene>
    <name evidence="1" type="ORF">DI533_13585</name>
</gene>